<protein>
    <recommendedName>
        <fullName evidence="6">Protein FAR1-RELATED SEQUENCE</fullName>
    </recommendedName>
</protein>
<dbReference type="Proteomes" id="UP000015105">
    <property type="component" value="Chromosome 1D"/>
</dbReference>
<sequence>MLSVKDFRTHRYLVLENLRQEDFACICGKFQKDGILCAHILRVPVHLNKSVLPGKYYIERWKPKDRKYVRHKQFNIPMELIEAGWHLRYAQLSNLLNEMASDGAGMNEKYLFVVKESERIFTGLDEMNKAEELRELQARGVAVGKGPLSQVQVPHPDVYDTLQDPDVVVSKGPSGLPAGKKNGAKRQWKKAPTTEGEGVL</sequence>
<dbReference type="EnsemblPlants" id="AET1Gv20689500.8">
    <property type="protein sequence ID" value="AET1Gv20689500.8"/>
    <property type="gene ID" value="AET1Gv20689500"/>
</dbReference>
<name>A0A452ZAA2_AEGTS</name>
<dbReference type="AlphaFoldDB" id="A0A452ZAA2"/>
<feature type="region of interest" description="Disordered" evidence="7">
    <location>
        <begin position="162"/>
        <end position="200"/>
    </location>
</feature>
<dbReference type="PANTHER" id="PTHR31669">
    <property type="entry name" value="PROTEIN FAR1-RELATED SEQUENCE 10-RELATED"/>
    <property type="match status" value="1"/>
</dbReference>
<dbReference type="Gramene" id="AET1Gv20689500.8">
    <property type="protein sequence ID" value="AET1Gv20689500.8"/>
    <property type="gene ID" value="AET1Gv20689500"/>
</dbReference>
<organism evidence="9 10">
    <name type="scientific">Aegilops tauschii subsp. strangulata</name>
    <name type="common">Goatgrass</name>
    <dbReference type="NCBI Taxonomy" id="200361"/>
    <lineage>
        <taxon>Eukaryota</taxon>
        <taxon>Viridiplantae</taxon>
        <taxon>Streptophyta</taxon>
        <taxon>Embryophyta</taxon>
        <taxon>Tracheophyta</taxon>
        <taxon>Spermatophyta</taxon>
        <taxon>Magnoliopsida</taxon>
        <taxon>Liliopsida</taxon>
        <taxon>Poales</taxon>
        <taxon>Poaceae</taxon>
        <taxon>BOP clade</taxon>
        <taxon>Pooideae</taxon>
        <taxon>Triticodae</taxon>
        <taxon>Triticeae</taxon>
        <taxon>Triticinae</taxon>
        <taxon>Aegilops</taxon>
    </lineage>
</organism>
<dbReference type="PROSITE" id="PS50966">
    <property type="entry name" value="ZF_SWIM"/>
    <property type="match status" value="1"/>
</dbReference>
<dbReference type="GO" id="GO:0006355">
    <property type="term" value="P:regulation of DNA-templated transcription"/>
    <property type="evidence" value="ECO:0007669"/>
    <property type="project" value="UniProtKB-UniRule"/>
</dbReference>
<dbReference type="Gramene" id="AET1Gv20689500.2">
    <property type="protein sequence ID" value="AET1Gv20689500.2"/>
    <property type="gene ID" value="AET1Gv20689500"/>
</dbReference>
<comment type="function">
    <text evidence="6">Putative transcription activator involved in regulating light control of development.</text>
</comment>
<reference evidence="10" key="2">
    <citation type="journal article" date="2017" name="Nat. Plants">
        <title>The Aegilops tauschii genome reveals multiple impacts of transposons.</title>
        <authorList>
            <person name="Zhao G."/>
            <person name="Zou C."/>
            <person name="Li K."/>
            <person name="Wang K."/>
            <person name="Li T."/>
            <person name="Gao L."/>
            <person name="Zhang X."/>
            <person name="Wang H."/>
            <person name="Yang Z."/>
            <person name="Liu X."/>
            <person name="Jiang W."/>
            <person name="Mao L."/>
            <person name="Kong X."/>
            <person name="Jiao Y."/>
            <person name="Jia J."/>
        </authorList>
    </citation>
    <scope>NUCLEOTIDE SEQUENCE [LARGE SCALE GENOMIC DNA]</scope>
    <source>
        <strain evidence="10">cv. AL8/78</strain>
    </source>
</reference>
<reference evidence="9" key="5">
    <citation type="journal article" date="2021" name="G3 (Bethesda)">
        <title>Aegilops tauschii genome assembly Aet v5.0 features greater sequence contiguity and improved annotation.</title>
        <authorList>
            <person name="Wang L."/>
            <person name="Zhu T."/>
            <person name="Rodriguez J.C."/>
            <person name="Deal K.R."/>
            <person name="Dubcovsky J."/>
            <person name="McGuire P.E."/>
            <person name="Lux T."/>
            <person name="Spannagl M."/>
            <person name="Mayer K.F.X."/>
            <person name="Baldrich P."/>
            <person name="Meyers B.C."/>
            <person name="Huo N."/>
            <person name="Gu Y.Q."/>
            <person name="Zhou H."/>
            <person name="Devos K.M."/>
            <person name="Bennetzen J.L."/>
            <person name="Unver T."/>
            <person name="Budak H."/>
            <person name="Gulick P.J."/>
            <person name="Galiba G."/>
            <person name="Kalapos B."/>
            <person name="Nelson D.R."/>
            <person name="Li P."/>
            <person name="You F.M."/>
            <person name="Luo M.C."/>
            <person name="Dvorak J."/>
        </authorList>
    </citation>
    <scope>NUCLEOTIDE SEQUENCE [LARGE SCALE GENOMIC DNA]</scope>
    <source>
        <strain evidence="9">cv. AL8/78</strain>
    </source>
</reference>
<dbReference type="InterPro" id="IPR007527">
    <property type="entry name" value="Znf_SWIM"/>
</dbReference>
<dbReference type="Pfam" id="PF04434">
    <property type="entry name" value="SWIM"/>
    <property type="match status" value="1"/>
</dbReference>
<feature type="domain" description="SWIM-type" evidence="8">
    <location>
        <begin position="12"/>
        <end position="48"/>
    </location>
</feature>
<dbReference type="SMART" id="SM00575">
    <property type="entry name" value="ZnF_PMZ"/>
    <property type="match status" value="1"/>
</dbReference>
<evidence type="ECO:0000256" key="2">
    <source>
        <dbReference type="ARBA" id="ARBA00022723"/>
    </source>
</evidence>
<dbReference type="InterPro" id="IPR031052">
    <property type="entry name" value="FHY3/FAR1"/>
</dbReference>
<dbReference type="Gramene" id="AET1Gv20689500.10">
    <property type="protein sequence ID" value="AET1Gv20689500.10"/>
    <property type="gene ID" value="AET1Gv20689500"/>
</dbReference>
<evidence type="ECO:0000256" key="4">
    <source>
        <dbReference type="ARBA" id="ARBA00022833"/>
    </source>
</evidence>
<evidence type="ECO:0000256" key="3">
    <source>
        <dbReference type="ARBA" id="ARBA00022771"/>
    </source>
</evidence>
<comment type="similarity">
    <text evidence="1 6">Belongs to the FHY3/FAR1 family.</text>
</comment>
<keyword evidence="2 6" id="KW-0479">Metal-binding</keyword>
<keyword evidence="3 5" id="KW-0863">Zinc-finger</keyword>
<reference evidence="9" key="4">
    <citation type="submission" date="2019-03" db="UniProtKB">
        <authorList>
            <consortium name="EnsemblPlants"/>
        </authorList>
    </citation>
    <scope>IDENTIFICATION</scope>
</reference>
<accession>A0A452ZAA2</accession>
<keyword evidence="6" id="KW-0539">Nucleus</keyword>
<dbReference type="InterPro" id="IPR006564">
    <property type="entry name" value="Znf_PMZ"/>
</dbReference>
<evidence type="ECO:0000313" key="9">
    <source>
        <dbReference type="EnsemblPlants" id="AET1Gv20689500.10"/>
    </source>
</evidence>
<dbReference type="EnsemblPlants" id="AET1Gv20689500.2">
    <property type="protein sequence ID" value="AET1Gv20689500.2"/>
    <property type="gene ID" value="AET1Gv20689500"/>
</dbReference>
<evidence type="ECO:0000256" key="5">
    <source>
        <dbReference type="PROSITE-ProRule" id="PRU00325"/>
    </source>
</evidence>
<proteinExistence type="inferred from homology"/>
<dbReference type="GO" id="GO:0008270">
    <property type="term" value="F:zinc ion binding"/>
    <property type="evidence" value="ECO:0007669"/>
    <property type="project" value="UniProtKB-UniRule"/>
</dbReference>
<evidence type="ECO:0000256" key="1">
    <source>
        <dbReference type="ARBA" id="ARBA00005889"/>
    </source>
</evidence>
<dbReference type="GO" id="GO:0005634">
    <property type="term" value="C:nucleus"/>
    <property type="evidence" value="ECO:0007669"/>
    <property type="project" value="UniProtKB-SubCell"/>
</dbReference>
<evidence type="ECO:0000313" key="10">
    <source>
        <dbReference type="Proteomes" id="UP000015105"/>
    </source>
</evidence>
<reference evidence="10" key="1">
    <citation type="journal article" date="2014" name="Science">
        <title>Ancient hybridizations among the ancestral genomes of bread wheat.</title>
        <authorList>
            <consortium name="International Wheat Genome Sequencing Consortium,"/>
            <person name="Marcussen T."/>
            <person name="Sandve S.R."/>
            <person name="Heier L."/>
            <person name="Spannagl M."/>
            <person name="Pfeifer M."/>
            <person name="Jakobsen K.S."/>
            <person name="Wulff B.B."/>
            <person name="Steuernagel B."/>
            <person name="Mayer K.F."/>
            <person name="Olsen O.A."/>
        </authorList>
    </citation>
    <scope>NUCLEOTIDE SEQUENCE [LARGE SCALE GENOMIC DNA]</scope>
    <source>
        <strain evidence="10">cv. AL8/78</strain>
    </source>
</reference>
<dbReference type="PANTHER" id="PTHR31669:SF180">
    <property type="entry name" value="PROTEIN FAR1-RELATED SEQUENCE"/>
    <property type="match status" value="1"/>
</dbReference>
<comment type="subcellular location">
    <subcellularLocation>
        <location evidence="6">Nucleus</location>
    </subcellularLocation>
</comment>
<keyword evidence="4 6" id="KW-0862">Zinc</keyword>
<dbReference type="EnsemblPlants" id="AET1Gv20689500.10">
    <property type="protein sequence ID" value="AET1Gv20689500.10"/>
    <property type="gene ID" value="AET1Gv20689500"/>
</dbReference>
<evidence type="ECO:0000256" key="7">
    <source>
        <dbReference type="SAM" id="MobiDB-lite"/>
    </source>
</evidence>
<evidence type="ECO:0000256" key="6">
    <source>
        <dbReference type="RuleBase" id="RU367018"/>
    </source>
</evidence>
<evidence type="ECO:0000259" key="8">
    <source>
        <dbReference type="PROSITE" id="PS50966"/>
    </source>
</evidence>
<keyword evidence="10" id="KW-1185">Reference proteome</keyword>
<reference evidence="9" key="3">
    <citation type="journal article" date="2017" name="Nature">
        <title>Genome sequence of the progenitor of the wheat D genome Aegilops tauschii.</title>
        <authorList>
            <person name="Luo M.C."/>
            <person name="Gu Y.Q."/>
            <person name="Puiu D."/>
            <person name="Wang H."/>
            <person name="Twardziok S.O."/>
            <person name="Deal K.R."/>
            <person name="Huo N."/>
            <person name="Zhu T."/>
            <person name="Wang L."/>
            <person name="Wang Y."/>
            <person name="McGuire P.E."/>
            <person name="Liu S."/>
            <person name="Long H."/>
            <person name="Ramasamy R.K."/>
            <person name="Rodriguez J.C."/>
            <person name="Van S.L."/>
            <person name="Yuan L."/>
            <person name="Wang Z."/>
            <person name="Xia Z."/>
            <person name="Xiao L."/>
            <person name="Anderson O.D."/>
            <person name="Ouyang S."/>
            <person name="Liang Y."/>
            <person name="Zimin A.V."/>
            <person name="Pertea G."/>
            <person name="Qi P."/>
            <person name="Bennetzen J.L."/>
            <person name="Dai X."/>
            <person name="Dawson M.W."/>
            <person name="Muller H.G."/>
            <person name="Kugler K."/>
            <person name="Rivarola-Duarte L."/>
            <person name="Spannagl M."/>
            <person name="Mayer K.F.X."/>
            <person name="Lu F.H."/>
            <person name="Bevan M.W."/>
            <person name="Leroy P."/>
            <person name="Li P."/>
            <person name="You F.M."/>
            <person name="Sun Q."/>
            <person name="Liu Z."/>
            <person name="Lyons E."/>
            <person name="Wicker T."/>
            <person name="Salzberg S.L."/>
            <person name="Devos K.M."/>
            <person name="Dvorak J."/>
        </authorList>
    </citation>
    <scope>NUCLEOTIDE SEQUENCE [LARGE SCALE GENOMIC DNA]</scope>
    <source>
        <strain evidence="9">cv. AL8/78</strain>
    </source>
</reference>